<evidence type="ECO:0000313" key="2">
    <source>
        <dbReference type="EMBL" id="SDC49384.1"/>
    </source>
</evidence>
<dbReference type="Proteomes" id="UP000199501">
    <property type="component" value="Unassembled WGS sequence"/>
</dbReference>
<evidence type="ECO:0000256" key="1">
    <source>
        <dbReference type="SAM" id="MobiDB-lite"/>
    </source>
</evidence>
<dbReference type="InterPro" id="IPR036701">
    <property type="entry name" value="RraB-like_sf"/>
</dbReference>
<evidence type="ECO:0000313" key="3">
    <source>
        <dbReference type="Proteomes" id="UP000199501"/>
    </source>
</evidence>
<proteinExistence type="predicted"/>
<protein>
    <submittedName>
        <fullName evidence="2">Uncharacterized protein</fullName>
    </submittedName>
</protein>
<name>A0A1G6M257_9PSEU</name>
<dbReference type="EMBL" id="FMZZ01000002">
    <property type="protein sequence ID" value="SDC49384.1"/>
    <property type="molecule type" value="Genomic_DNA"/>
</dbReference>
<organism evidence="2 3">
    <name type="scientific">Actinokineospora iranica</name>
    <dbReference type="NCBI Taxonomy" id="1271860"/>
    <lineage>
        <taxon>Bacteria</taxon>
        <taxon>Bacillati</taxon>
        <taxon>Actinomycetota</taxon>
        <taxon>Actinomycetes</taxon>
        <taxon>Pseudonocardiales</taxon>
        <taxon>Pseudonocardiaceae</taxon>
        <taxon>Actinokineospora</taxon>
    </lineage>
</organism>
<keyword evidence="3" id="KW-1185">Reference proteome</keyword>
<dbReference type="SUPFAM" id="SSF89946">
    <property type="entry name" value="Hypothetical protein VC0424"/>
    <property type="match status" value="1"/>
</dbReference>
<feature type="region of interest" description="Disordered" evidence="1">
    <location>
        <begin position="132"/>
        <end position="155"/>
    </location>
</feature>
<accession>A0A1G6M257</accession>
<gene>
    <name evidence="2" type="ORF">SAMN05216174_102336</name>
</gene>
<sequence>MGFRDRVRTLFTSGKQAETALDDPSLTVVAASFDHAEAASAALARASAWRPTEPVVLRHYLTLPQDRLAEAAGLIAQDGYELRENTPEDGGFARVFALRAQVLDALRCAQERSRMASLAQRLGGEATGWDAMQTGERETDNIGAPAQVSREGRRA</sequence>
<dbReference type="STRING" id="1271860.SAMN05216174_102336"/>
<reference evidence="3" key="1">
    <citation type="submission" date="2016-10" db="EMBL/GenBank/DDBJ databases">
        <authorList>
            <person name="Varghese N."/>
            <person name="Submissions S."/>
        </authorList>
    </citation>
    <scope>NUCLEOTIDE SEQUENCE [LARGE SCALE GENOMIC DNA]</scope>
    <source>
        <strain evidence="3">IBRC-M 10403</strain>
    </source>
</reference>
<dbReference type="AlphaFoldDB" id="A0A1G6M257"/>